<comment type="catalytic activity">
    <reaction evidence="1">
        <text>ATP + protein L-histidine = ADP + protein N-phospho-L-histidine.</text>
        <dbReference type="EC" id="2.7.13.3"/>
    </reaction>
</comment>
<dbReference type="GO" id="GO:0000155">
    <property type="term" value="F:phosphorelay sensor kinase activity"/>
    <property type="evidence" value="ECO:0007669"/>
    <property type="project" value="InterPro"/>
</dbReference>
<evidence type="ECO:0000256" key="4">
    <source>
        <dbReference type="ARBA" id="ARBA00022679"/>
    </source>
</evidence>
<dbReference type="EC" id="2.7.13.3" evidence="2"/>
<feature type="domain" description="PAC" evidence="8">
    <location>
        <begin position="85"/>
        <end position="137"/>
    </location>
</feature>
<dbReference type="SMART" id="SM00086">
    <property type="entry name" value="PAC"/>
    <property type="match status" value="2"/>
</dbReference>
<dbReference type="Gene3D" id="3.30.450.20">
    <property type="entry name" value="PAS domain"/>
    <property type="match status" value="2"/>
</dbReference>
<accession>T0FB60</accession>
<dbReference type="SMART" id="SM00091">
    <property type="entry name" value="PAS"/>
    <property type="match status" value="2"/>
</dbReference>
<dbReference type="RefSeq" id="WP_010571798.1">
    <property type="nucleotide sequence ID" value="NZ_AHMO02000008.1"/>
</dbReference>
<evidence type="ECO:0000256" key="5">
    <source>
        <dbReference type="ARBA" id="ARBA00022777"/>
    </source>
</evidence>
<dbReference type="SMART" id="SM00387">
    <property type="entry name" value="HATPase_c"/>
    <property type="match status" value="1"/>
</dbReference>
<evidence type="ECO:0000313" key="9">
    <source>
        <dbReference type="EMBL" id="EQA44822.1"/>
    </source>
</evidence>
<dbReference type="PROSITE" id="PS50113">
    <property type="entry name" value="PAC"/>
    <property type="match status" value="1"/>
</dbReference>
<evidence type="ECO:0000256" key="1">
    <source>
        <dbReference type="ARBA" id="ARBA00000085"/>
    </source>
</evidence>
<dbReference type="STRING" id="1049789.LEP1GSC050_3698"/>
<dbReference type="InterPro" id="IPR003661">
    <property type="entry name" value="HisK_dim/P_dom"/>
</dbReference>
<reference evidence="9" key="1">
    <citation type="submission" date="2013-05" db="EMBL/GenBank/DDBJ databases">
        <authorList>
            <person name="Harkins D.M."/>
            <person name="Durkin A.S."/>
            <person name="Brinkac L.M."/>
            <person name="Haft D.H."/>
            <person name="Selengut J.D."/>
            <person name="Sanka R."/>
            <person name="DePew J."/>
            <person name="Purushe J."/>
            <person name="Hartskeerl R.A."/>
            <person name="Ahmed A."/>
            <person name="van der Linden H."/>
            <person name="Goris M.G.A."/>
            <person name="Vinetz J.M."/>
            <person name="Sutton G.G."/>
            <person name="Nierman W.C."/>
            <person name="Fouts D.E."/>
        </authorList>
    </citation>
    <scope>NUCLEOTIDE SEQUENCE [LARGE SCALE GENOMIC DNA]</scope>
    <source>
        <strain evidence="9">5399</strain>
    </source>
</reference>
<evidence type="ECO:0000259" key="6">
    <source>
        <dbReference type="PROSITE" id="PS50109"/>
    </source>
</evidence>
<dbReference type="SUPFAM" id="SSF55874">
    <property type="entry name" value="ATPase domain of HSP90 chaperone/DNA topoisomerase II/histidine kinase"/>
    <property type="match status" value="1"/>
</dbReference>
<dbReference type="InterPro" id="IPR003594">
    <property type="entry name" value="HATPase_dom"/>
</dbReference>
<dbReference type="InterPro" id="IPR035965">
    <property type="entry name" value="PAS-like_dom_sf"/>
</dbReference>
<dbReference type="Gene3D" id="1.10.287.130">
    <property type="match status" value="1"/>
</dbReference>
<dbReference type="InterPro" id="IPR004358">
    <property type="entry name" value="Sig_transdc_His_kin-like_C"/>
</dbReference>
<sequence>MLPYCAMTAPNLDFFKYLIEEGRELVCLHSADGKYLYVSPSIKTIAGYEPEELIGKNPYDFFHKEDQEYIRRTGHIPSLQGSDSNMIEHRFLRKDGNFVWLQTLTRPIRNSNGEVFQLHTTSRDLSQEITIRKKLKKSEELLQDACKLSLMGAWELDLTTMISEWSQYAHELLEISNNNIMSFEDSLRFYPDEVRTIIQNSVFESAKSGESWDIKVPAKTGKNKRIWIRIIGKPQSEAGKTEKIRGVFQDVTKEVETEEKNKTLINQLTRQNHQLEEFNRIISHNLRAPVGNLPILVDLLRESSNQEETSKYLRMLQELSTKMMGILDDLVDVVKVQQAKDLKPEKIIFDKILDSVSAGFLPEIQKRKAVISADFSKLVSFLYNKAYMESIFSNLLSNSLKYSLDTIPPEIKIETFVFSGKHFLTWSDNGSGIDMKRNGAKIFQLHKTFHQNLRGKGLGLFMVKSQIESMGGDIEVQSFPNQGAKFTICFDKHTAN</sequence>
<evidence type="ECO:0000256" key="2">
    <source>
        <dbReference type="ARBA" id="ARBA00012438"/>
    </source>
</evidence>
<comment type="caution">
    <text evidence="9">The sequence shown here is derived from an EMBL/GenBank/DDBJ whole genome shotgun (WGS) entry which is preliminary data.</text>
</comment>
<dbReference type="PANTHER" id="PTHR43304:SF1">
    <property type="entry name" value="PAC DOMAIN-CONTAINING PROTEIN"/>
    <property type="match status" value="1"/>
</dbReference>
<dbReference type="PROSITE" id="PS50112">
    <property type="entry name" value="PAS"/>
    <property type="match status" value="1"/>
</dbReference>
<dbReference type="InterPro" id="IPR000700">
    <property type="entry name" value="PAS-assoc_C"/>
</dbReference>
<protein>
    <recommendedName>
        <fullName evidence="2">histidine kinase</fullName>
        <ecNumber evidence="2">2.7.13.3</ecNumber>
    </recommendedName>
</protein>
<dbReference type="InterPro" id="IPR013655">
    <property type="entry name" value="PAS_fold_3"/>
</dbReference>
<dbReference type="SUPFAM" id="SSF55785">
    <property type="entry name" value="PYP-like sensor domain (PAS domain)"/>
    <property type="match status" value="2"/>
</dbReference>
<dbReference type="InterPro" id="IPR001610">
    <property type="entry name" value="PAC"/>
</dbReference>
<name>T0FB60_9LEPT</name>
<keyword evidence="4" id="KW-0808">Transferase</keyword>
<dbReference type="PANTHER" id="PTHR43304">
    <property type="entry name" value="PHYTOCHROME-LIKE PROTEIN CPH1"/>
    <property type="match status" value="1"/>
</dbReference>
<dbReference type="InterPro" id="IPR005467">
    <property type="entry name" value="His_kinase_dom"/>
</dbReference>
<dbReference type="PROSITE" id="PS50109">
    <property type="entry name" value="HIS_KIN"/>
    <property type="match status" value="1"/>
</dbReference>
<evidence type="ECO:0000313" key="10">
    <source>
        <dbReference type="Proteomes" id="UP000015454"/>
    </source>
</evidence>
<dbReference type="InterPro" id="IPR036097">
    <property type="entry name" value="HisK_dim/P_sf"/>
</dbReference>
<dbReference type="Gene3D" id="3.30.565.10">
    <property type="entry name" value="Histidine kinase-like ATPase, C-terminal domain"/>
    <property type="match status" value="1"/>
</dbReference>
<evidence type="ECO:0000256" key="3">
    <source>
        <dbReference type="ARBA" id="ARBA00022553"/>
    </source>
</evidence>
<feature type="domain" description="Histidine kinase" evidence="6">
    <location>
        <begin position="281"/>
        <end position="494"/>
    </location>
</feature>
<dbReference type="InterPro" id="IPR052162">
    <property type="entry name" value="Sensor_kinase/Photoreceptor"/>
</dbReference>
<keyword evidence="10" id="KW-1185">Reference proteome</keyword>
<dbReference type="Pfam" id="PF08447">
    <property type="entry name" value="PAS_3"/>
    <property type="match status" value="1"/>
</dbReference>
<feature type="domain" description="PAS" evidence="7">
    <location>
        <begin position="11"/>
        <end position="82"/>
    </location>
</feature>
<evidence type="ECO:0000259" key="8">
    <source>
        <dbReference type="PROSITE" id="PS50113"/>
    </source>
</evidence>
<keyword evidence="5" id="KW-0418">Kinase</keyword>
<keyword evidence="3" id="KW-0597">Phosphoprotein</keyword>
<proteinExistence type="predicted"/>
<dbReference type="NCBIfam" id="TIGR00229">
    <property type="entry name" value="sensory_box"/>
    <property type="match status" value="1"/>
</dbReference>
<dbReference type="Proteomes" id="UP000015454">
    <property type="component" value="Unassembled WGS sequence"/>
</dbReference>
<dbReference type="InterPro" id="IPR000014">
    <property type="entry name" value="PAS"/>
</dbReference>
<organism evidence="9 10">
    <name type="scientific">Leptospira broomii serovar Hurstbridge str. 5399</name>
    <dbReference type="NCBI Taxonomy" id="1049789"/>
    <lineage>
        <taxon>Bacteria</taxon>
        <taxon>Pseudomonadati</taxon>
        <taxon>Spirochaetota</taxon>
        <taxon>Spirochaetia</taxon>
        <taxon>Leptospirales</taxon>
        <taxon>Leptospiraceae</taxon>
        <taxon>Leptospira</taxon>
    </lineage>
</organism>
<dbReference type="AlphaFoldDB" id="T0FB60"/>
<dbReference type="SUPFAM" id="SSF47384">
    <property type="entry name" value="Homodimeric domain of signal transducing histidine kinase"/>
    <property type="match status" value="1"/>
</dbReference>
<dbReference type="CDD" id="cd00130">
    <property type="entry name" value="PAS"/>
    <property type="match status" value="1"/>
</dbReference>
<gene>
    <name evidence="9" type="ORF">LEP1GSC050_3698</name>
</gene>
<dbReference type="Pfam" id="PF00512">
    <property type="entry name" value="HisKA"/>
    <property type="match status" value="1"/>
</dbReference>
<dbReference type="InterPro" id="IPR036890">
    <property type="entry name" value="HATPase_C_sf"/>
</dbReference>
<dbReference type="SMART" id="SM00388">
    <property type="entry name" value="HisKA"/>
    <property type="match status" value="1"/>
</dbReference>
<evidence type="ECO:0000259" key="7">
    <source>
        <dbReference type="PROSITE" id="PS50112"/>
    </source>
</evidence>
<dbReference type="EMBL" id="AHMO02000008">
    <property type="protein sequence ID" value="EQA44822.1"/>
    <property type="molecule type" value="Genomic_DNA"/>
</dbReference>
<dbReference type="Pfam" id="PF02518">
    <property type="entry name" value="HATPase_c"/>
    <property type="match status" value="1"/>
</dbReference>
<dbReference type="PRINTS" id="PR00344">
    <property type="entry name" value="BCTRLSENSOR"/>
</dbReference>